<dbReference type="Pfam" id="PF13516">
    <property type="entry name" value="LRR_6"/>
    <property type="match status" value="2"/>
</dbReference>
<dbReference type="Proteomes" id="UP000325577">
    <property type="component" value="Linkage Group LG17"/>
</dbReference>
<evidence type="ECO:0000313" key="2">
    <source>
        <dbReference type="Proteomes" id="UP000325577"/>
    </source>
</evidence>
<evidence type="ECO:0000313" key="1">
    <source>
        <dbReference type="EMBL" id="KAA8534982.1"/>
    </source>
</evidence>
<dbReference type="Gene3D" id="3.80.10.10">
    <property type="entry name" value="Ribonuclease Inhibitor"/>
    <property type="match status" value="1"/>
</dbReference>
<dbReference type="EMBL" id="CM018040">
    <property type="protein sequence ID" value="KAA8534982.1"/>
    <property type="molecule type" value="Genomic_DNA"/>
</dbReference>
<gene>
    <name evidence="1" type="ORF">F0562_029985</name>
</gene>
<organism evidence="1 2">
    <name type="scientific">Nyssa sinensis</name>
    <dbReference type="NCBI Taxonomy" id="561372"/>
    <lineage>
        <taxon>Eukaryota</taxon>
        <taxon>Viridiplantae</taxon>
        <taxon>Streptophyta</taxon>
        <taxon>Embryophyta</taxon>
        <taxon>Tracheophyta</taxon>
        <taxon>Spermatophyta</taxon>
        <taxon>Magnoliopsida</taxon>
        <taxon>eudicotyledons</taxon>
        <taxon>Gunneridae</taxon>
        <taxon>Pentapetalae</taxon>
        <taxon>asterids</taxon>
        <taxon>Cornales</taxon>
        <taxon>Nyssaceae</taxon>
        <taxon>Nyssa</taxon>
    </lineage>
</organism>
<protein>
    <submittedName>
        <fullName evidence="1">Uncharacterized protein</fullName>
    </submittedName>
</protein>
<accession>A0A5J5AZ23</accession>
<dbReference type="InterPro" id="IPR001611">
    <property type="entry name" value="Leu-rich_rpt"/>
</dbReference>
<dbReference type="InterPro" id="IPR032675">
    <property type="entry name" value="LRR_dom_sf"/>
</dbReference>
<keyword evidence="2" id="KW-1185">Reference proteome</keyword>
<dbReference type="SUPFAM" id="SSF52047">
    <property type="entry name" value="RNI-like"/>
    <property type="match status" value="1"/>
</dbReference>
<sequence>MHSCSLGKLLLLDIGNNAISSKGAFHIAEYIKKSKSLLSLNLYMNDIGDEIWYALDQLKKSIRIWWRGQL</sequence>
<proteinExistence type="predicted"/>
<reference evidence="1 2" key="1">
    <citation type="submission" date="2019-09" db="EMBL/GenBank/DDBJ databases">
        <title>A chromosome-level genome assembly of the Chinese tupelo Nyssa sinensis.</title>
        <authorList>
            <person name="Yang X."/>
            <person name="Kang M."/>
            <person name="Yang Y."/>
            <person name="Xiong H."/>
            <person name="Wang M."/>
            <person name="Zhang Z."/>
            <person name="Wang Z."/>
            <person name="Wu H."/>
            <person name="Ma T."/>
            <person name="Liu J."/>
            <person name="Xi Z."/>
        </authorList>
    </citation>
    <scope>NUCLEOTIDE SEQUENCE [LARGE SCALE GENOMIC DNA]</scope>
    <source>
        <strain evidence="1">J267</strain>
        <tissue evidence="1">Leaf</tissue>
    </source>
</reference>
<dbReference type="AlphaFoldDB" id="A0A5J5AZ23"/>
<dbReference type="OrthoDB" id="341587at2759"/>
<name>A0A5J5AZ23_9ASTE</name>